<sequence>MAATATLSVEEVPQGESLALHKDHISANELDLKDPYVSASLGLFVIHNVIRRNLAACARNAKTVKPSDLTPFVFYATYTLYVLEDQLESVDTIWFPKFAEYDERFKEQVAAHAPLRESVSALQAMLKSTTLQDNVGTQVSDAFEQLGQKVEAQFDTEENLVNELGRRVPINEIRPLEKQQEARRMSQAKTYGQLWTAVYLLRGLDPKERAIFPPGIPKLVVSGMLTAGALQFRK</sequence>
<comment type="caution">
    <text evidence="1">The sequence shown here is derived from an EMBL/GenBank/DDBJ whole genome shotgun (WGS) entry which is preliminary data.</text>
</comment>
<evidence type="ECO:0008006" key="3">
    <source>
        <dbReference type="Google" id="ProtNLM"/>
    </source>
</evidence>
<gene>
    <name evidence="1" type="ORF">H2201_007076</name>
</gene>
<evidence type="ECO:0000313" key="1">
    <source>
        <dbReference type="EMBL" id="KAJ9660035.1"/>
    </source>
</evidence>
<protein>
    <recommendedName>
        <fullName evidence="3">Heme haloperoxidase family profile domain-containing protein</fullName>
    </recommendedName>
</protein>
<organism evidence="1 2">
    <name type="scientific">Coniosporium apollinis</name>
    <dbReference type="NCBI Taxonomy" id="61459"/>
    <lineage>
        <taxon>Eukaryota</taxon>
        <taxon>Fungi</taxon>
        <taxon>Dikarya</taxon>
        <taxon>Ascomycota</taxon>
        <taxon>Pezizomycotina</taxon>
        <taxon>Dothideomycetes</taxon>
        <taxon>Dothideomycetes incertae sedis</taxon>
        <taxon>Coniosporium</taxon>
    </lineage>
</organism>
<accession>A0ABQ9NMH4</accession>
<dbReference type="Gene3D" id="1.20.120.520">
    <property type="entry name" value="nmb1532 protein domain like"/>
    <property type="match status" value="1"/>
</dbReference>
<dbReference type="EMBL" id="JAPDRL010000069">
    <property type="protein sequence ID" value="KAJ9660035.1"/>
    <property type="molecule type" value="Genomic_DNA"/>
</dbReference>
<evidence type="ECO:0000313" key="2">
    <source>
        <dbReference type="Proteomes" id="UP001172684"/>
    </source>
</evidence>
<keyword evidence="2" id="KW-1185">Reference proteome</keyword>
<reference evidence="1" key="1">
    <citation type="submission" date="2022-10" db="EMBL/GenBank/DDBJ databases">
        <title>Culturing micro-colonial fungi from biological soil crusts in the Mojave desert and describing Neophaeococcomyces mojavensis, and introducing the new genera and species Taxawa tesnikishii.</title>
        <authorList>
            <person name="Kurbessoian T."/>
            <person name="Stajich J.E."/>
        </authorList>
    </citation>
    <scope>NUCLEOTIDE SEQUENCE</scope>
    <source>
        <strain evidence="1">TK_1</strain>
    </source>
</reference>
<dbReference type="Proteomes" id="UP001172684">
    <property type="component" value="Unassembled WGS sequence"/>
</dbReference>
<proteinExistence type="predicted"/>
<name>A0ABQ9NMH4_9PEZI</name>